<comment type="caution">
    <text evidence="2">The sequence shown here is derived from an EMBL/GenBank/DDBJ whole genome shotgun (WGS) entry which is preliminary data.</text>
</comment>
<dbReference type="Pfam" id="PF03090">
    <property type="entry name" value="Replicase"/>
    <property type="match status" value="1"/>
</dbReference>
<sequence length="536" mass="58325">MLDVVLFCPETPARRFLAHHRIEYFRCGQTKSQAFPNRGRPAGEFAFVQLNPADWLNFLVVDVDDEAALLNLMHPAVPEPTWIIENPETGHAQAGWAIEPVYRGEGARPGPIRYAEAVQRALDRLVDGDLCFTRYLVRNPAAEFPAGRVWWGRRASPWSLGDLKAHMAEYIDPFHDEAIDGPAAPAWDPGTTLLGRTGIPRVPVVDTATEVGRNTAIFRATRRWLWDRRQLHHQTPTEAASIAHARALNAQLPDPLSDSEVACLARSAVRQVNAGKGRPTSTSGSDAAPEYLASMGRRGGKARTEAKARAAANNAGKARQARTHRAGQLKAQAARLRAAGATYRAIAEAVGRTARTVMAWLKNEPAAPAGDTVDEGEVLQATGIGSAGAGRPDPSPSLVVPPAAADGEDPSVTTEPAYQWPEGVLPGELDPDFRDRLRPEHRGLTLWVPLDYLEDHPIGSGYWSFTNASDYWETVKDGPFHGAALGGRELHVTQVGARVGELHGLRFPHLTAVTYEVTRVAGDSCWSARFPGYIVH</sequence>
<dbReference type="InterPro" id="IPR004322">
    <property type="entry name" value="Plasmid_replicase_bac"/>
</dbReference>
<feature type="compositionally biased region" description="Low complexity" evidence="1">
    <location>
        <begin position="396"/>
        <end position="405"/>
    </location>
</feature>
<feature type="region of interest" description="Disordered" evidence="1">
    <location>
        <begin position="383"/>
        <end position="425"/>
    </location>
</feature>
<gene>
    <name evidence="2" type="ORF">ACFPCS_18240</name>
</gene>
<dbReference type="Gene3D" id="1.10.340.50">
    <property type="match status" value="1"/>
</dbReference>
<dbReference type="Proteomes" id="UP001595797">
    <property type="component" value="Unassembled WGS sequence"/>
</dbReference>
<dbReference type="RefSeq" id="WP_255396352.1">
    <property type="nucleotide sequence ID" value="NZ_JARAMH010000022.1"/>
</dbReference>
<evidence type="ECO:0000313" key="2">
    <source>
        <dbReference type="EMBL" id="MFC4905506.1"/>
    </source>
</evidence>
<reference evidence="3" key="1">
    <citation type="journal article" date="2019" name="Int. J. Syst. Evol. Microbiol.">
        <title>The Global Catalogue of Microorganisms (GCM) 10K type strain sequencing project: providing services to taxonomists for standard genome sequencing and annotation.</title>
        <authorList>
            <consortium name="The Broad Institute Genomics Platform"/>
            <consortium name="The Broad Institute Genome Sequencing Center for Infectious Disease"/>
            <person name="Wu L."/>
            <person name="Ma J."/>
        </authorList>
    </citation>
    <scope>NUCLEOTIDE SEQUENCE [LARGE SCALE GENOMIC DNA]</scope>
    <source>
        <strain evidence="3">CGMCC 4.6946</strain>
    </source>
</reference>
<accession>A0ABV9TN27</accession>
<evidence type="ECO:0000256" key="1">
    <source>
        <dbReference type="SAM" id="MobiDB-lite"/>
    </source>
</evidence>
<keyword evidence="3" id="KW-1185">Reference proteome</keyword>
<evidence type="ECO:0000313" key="3">
    <source>
        <dbReference type="Proteomes" id="UP001595797"/>
    </source>
</evidence>
<organism evidence="2 3">
    <name type="scientific">Kocuria oceani</name>
    <dbReference type="NCBI Taxonomy" id="988827"/>
    <lineage>
        <taxon>Bacteria</taxon>
        <taxon>Bacillati</taxon>
        <taxon>Actinomycetota</taxon>
        <taxon>Actinomycetes</taxon>
        <taxon>Micrococcales</taxon>
        <taxon>Micrococcaceae</taxon>
        <taxon>Kocuria</taxon>
    </lineage>
</organism>
<proteinExistence type="predicted"/>
<protein>
    <submittedName>
        <fullName evidence="2">Replication initiation protein</fullName>
    </submittedName>
</protein>
<name>A0ABV9TN27_9MICC</name>
<dbReference type="Pfam" id="PF13384">
    <property type="entry name" value="HTH_23"/>
    <property type="match status" value="1"/>
</dbReference>
<dbReference type="EMBL" id="JBHSIW010000026">
    <property type="protein sequence ID" value="MFC4905506.1"/>
    <property type="molecule type" value="Genomic_DNA"/>
</dbReference>